<name>A0A3Q0L7B4_VIBVU</name>
<dbReference type="Proteomes" id="UP000002275">
    <property type="component" value="Chromosome I"/>
</dbReference>
<reference evidence="2" key="1">
    <citation type="submission" date="2002-12" db="EMBL/GenBank/DDBJ databases">
        <title>Complete genome sequence of Vibrio vulnificus CMCP6.</title>
        <authorList>
            <person name="Rhee J.H."/>
            <person name="Kim S.Y."/>
            <person name="Chung S.S."/>
            <person name="Kim J.J."/>
            <person name="Moon Y.H."/>
            <person name="Jeong H."/>
            <person name="Choy H.E."/>
        </authorList>
    </citation>
    <scope>NUCLEOTIDE SEQUENCE [LARGE SCALE GENOMIC DNA]</scope>
    <source>
        <strain evidence="2">CMCP6</strain>
    </source>
</reference>
<proteinExistence type="predicted"/>
<dbReference type="EMBL" id="AE016795">
    <property type="protein sequence ID" value="AAO11513.1"/>
    <property type="molecule type" value="Genomic_DNA"/>
</dbReference>
<reference evidence="1 2" key="2">
    <citation type="journal article" date="2003" name="Infect. Immun.">
        <title>Characterization and pathogenic significance of Vibrio vulnificus antigens preferentially expressed in septicemic patients.</title>
        <authorList>
            <person name="Kim Y.R."/>
            <person name="Lee S.E."/>
            <person name="Kim C.M."/>
            <person name="Kim S.Y."/>
            <person name="Shin E.K."/>
            <person name="Shin D.H."/>
            <person name="Chung S.S."/>
            <person name="Choy H.E."/>
            <person name="Progulske-Fox A."/>
            <person name="Hillman J.D."/>
            <person name="Handfield M."/>
            <person name="Rhee J.H."/>
        </authorList>
    </citation>
    <scope>NUCLEOTIDE SEQUENCE [LARGE SCALE GENOMIC DNA]</scope>
    <source>
        <strain evidence="1 2">CMCP6</strain>
    </source>
</reference>
<gene>
    <name evidence="1" type="ordered locus">VV1_3200</name>
</gene>
<protein>
    <submittedName>
        <fullName evidence="1">Transposase and inactivated derivatives</fullName>
    </submittedName>
</protein>
<reference evidence="1 2" key="3">
    <citation type="journal article" date="2011" name="Mol. Syst. Biol.">
        <title>Integrative genome-scale metabolic analysis of Vibrio vulnificus for drug targeting and discovery.</title>
        <authorList>
            <person name="Kim H.U."/>
            <person name="Kim S.Y."/>
            <person name="Jeong H."/>
            <person name="Kim T.Y."/>
            <person name="Kim J.J."/>
            <person name="Choy H.E."/>
            <person name="Yi K.Y."/>
            <person name="Rhee J.H."/>
            <person name="Lee S.Y."/>
        </authorList>
    </citation>
    <scope>NUCLEOTIDE SEQUENCE [LARGE SCALE GENOMIC DNA]</scope>
    <source>
        <strain evidence="1 2">CMCP6</strain>
    </source>
</reference>
<dbReference type="KEGG" id="vvu:VV1_3200"/>
<dbReference type="AlphaFoldDB" id="A0A3Q0L7B4"/>
<evidence type="ECO:0000313" key="2">
    <source>
        <dbReference type="Proteomes" id="UP000002275"/>
    </source>
</evidence>
<sequence>MRKEVTRLSIKVAGIDTAKNLFQVCVLSTDGQILSNIKVKRDKLLDTIRQLPEQTALAMTHVQLLIIGAEYFKSWDIQ</sequence>
<accession>A0A3Q0L7B4</accession>
<evidence type="ECO:0000313" key="1">
    <source>
        <dbReference type="EMBL" id="AAO11513.1"/>
    </source>
</evidence>
<organism evidence="1 2">
    <name type="scientific">Vibrio vulnificus (strain CMCP6)</name>
    <dbReference type="NCBI Taxonomy" id="216895"/>
    <lineage>
        <taxon>Bacteria</taxon>
        <taxon>Pseudomonadati</taxon>
        <taxon>Pseudomonadota</taxon>
        <taxon>Gammaproteobacteria</taxon>
        <taxon>Vibrionales</taxon>
        <taxon>Vibrionaceae</taxon>
        <taxon>Vibrio</taxon>
    </lineage>
</organism>